<dbReference type="PANTHER" id="PTHR32054:SF31">
    <property type="entry name" value="PROTEIN WEAK CHLOROPLAST MOVEMENT UNDER BLUE LIGHT 1"/>
    <property type="match status" value="1"/>
</dbReference>
<keyword evidence="2 3" id="KW-0175">Coiled coil</keyword>
<dbReference type="InterPro" id="IPR008545">
    <property type="entry name" value="Web"/>
</dbReference>
<reference evidence="5" key="1">
    <citation type="journal article" date="2021" name="bioRxiv">
        <title>Whole Genome Assembly and Annotation of Northern Wild Rice, Zizania palustris L., Supports a Whole Genome Duplication in the Zizania Genus.</title>
        <authorList>
            <person name="Haas M."/>
            <person name="Kono T."/>
            <person name="Macchietto M."/>
            <person name="Millas R."/>
            <person name="McGilp L."/>
            <person name="Shao M."/>
            <person name="Duquette J."/>
            <person name="Hirsch C.N."/>
            <person name="Kimball J."/>
        </authorList>
    </citation>
    <scope>NUCLEOTIDE SEQUENCE</scope>
    <source>
        <tissue evidence="5">Fresh leaf tissue</tissue>
    </source>
</reference>
<protein>
    <submittedName>
        <fullName evidence="5">Uncharacterized protein</fullName>
    </submittedName>
</protein>
<feature type="compositionally biased region" description="Basic and acidic residues" evidence="4">
    <location>
        <begin position="653"/>
        <end position="667"/>
    </location>
</feature>
<feature type="compositionally biased region" description="Basic and acidic residues" evidence="4">
    <location>
        <begin position="109"/>
        <end position="122"/>
    </location>
</feature>
<feature type="compositionally biased region" description="Basic and acidic residues" evidence="4">
    <location>
        <begin position="1"/>
        <end position="16"/>
    </location>
</feature>
<evidence type="ECO:0000256" key="4">
    <source>
        <dbReference type="SAM" id="MobiDB-lite"/>
    </source>
</evidence>
<evidence type="ECO:0000256" key="2">
    <source>
        <dbReference type="ARBA" id="ARBA00023054"/>
    </source>
</evidence>
<dbReference type="EMBL" id="JAAALK010000286">
    <property type="protein sequence ID" value="KAG8063143.1"/>
    <property type="molecule type" value="Genomic_DNA"/>
</dbReference>
<feature type="compositionally biased region" description="Basic and acidic residues" evidence="4">
    <location>
        <begin position="130"/>
        <end position="140"/>
    </location>
</feature>
<feature type="coiled-coil region" evidence="3">
    <location>
        <begin position="207"/>
        <end position="302"/>
    </location>
</feature>
<reference evidence="5" key="2">
    <citation type="submission" date="2021-02" db="EMBL/GenBank/DDBJ databases">
        <authorList>
            <person name="Kimball J.A."/>
            <person name="Haas M.W."/>
            <person name="Macchietto M."/>
            <person name="Kono T."/>
            <person name="Duquette J."/>
            <person name="Shao M."/>
        </authorList>
    </citation>
    <scope>NUCLEOTIDE SEQUENCE</scope>
    <source>
        <tissue evidence="5">Fresh leaf tissue</tissue>
    </source>
</reference>
<dbReference type="AlphaFoldDB" id="A0A8J5SDN2"/>
<evidence type="ECO:0000313" key="6">
    <source>
        <dbReference type="Proteomes" id="UP000729402"/>
    </source>
</evidence>
<feature type="region of interest" description="Disordered" evidence="4">
    <location>
        <begin position="705"/>
        <end position="783"/>
    </location>
</feature>
<dbReference type="PANTHER" id="PTHR32054">
    <property type="entry name" value="HEAVY CHAIN, PUTATIVE, EXPRESSED-RELATED-RELATED"/>
    <property type="match status" value="1"/>
</dbReference>
<feature type="compositionally biased region" description="Polar residues" evidence="4">
    <location>
        <begin position="771"/>
        <end position="783"/>
    </location>
</feature>
<feature type="coiled-coil region" evidence="3">
    <location>
        <begin position="356"/>
        <end position="414"/>
    </location>
</feature>
<dbReference type="OrthoDB" id="1931671at2759"/>
<keyword evidence="6" id="KW-1185">Reference proteome</keyword>
<evidence type="ECO:0000256" key="3">
    <source>
        <dbReference type="SAM" id="Coils"/>
    </source>
</evidence>
<name>A0A8J5SDN2_ZIZPA</name>
<dbReference type="GO" id="GO:0009904">
    <property type="term" value="P:chloroplast accumulation movement"/>
    <property type="evidence" value="ECO:0007669"/>
    <property type="project" value="TreeGrafter"/>
</dbReference>
<sequence>MELLDSNDHGNARIEEGQEPTSVPAENPDSSSEMQKELPHNLTENTEESKAATGHTVLSSSDVLPQLTPAQESEDSSKDKTDLHITTSKTEVNNISENDSTGQSAMLSDESKTNEGKTDHHKNVAVTANKKAETEARPESPYRGLVDTAAPFESVREAVTKFGGIVDWKAYRSQTLERRRVMQLDLEKVQQGIPQFKKDSETAEMVKLQVVEDLERTKRLIEELKHKLERAEIDVDQAKQDSELAQLRAKEMEQGIDDEASVIAQTQLAVAKERHQNAVDELKLVKEELRSTNEKYAVLASEREIATKRAEVAVSAAKETEKRVEEFTLEFIAFKESLESAHAAHHEAEEHRLGAALAKEQDCLAWEKELQQAREELQQLNAQLVSKTDIESKLDENTRMLQSLRTELAAYMENKLSEEAGVVEENGYDEAKEISRSIKQALASTRKELEGVRGNIQKTKKEADLIRAVAESLRSGLDKEKASLFTLQQREGMASITVSSLEADLNRTKEEIEMVHLKEAETREKMADLPKMLQHAAQEAEDVKVAAHSAQEELRKAKEEAEQTKAAAATAETRLRAVLKEIEASKASERLALVAAQALQESEDTRSVEDSPRGVTLPTSEYYSLSKRVSEAEEFANERVAAALAQIELAKESESRTLQRLHEASKEMRHKKDALELALERSDRAKEGKLGAEQELRKWRAELGQRRKSHEAAKNVVNPWSAPSVTLPEQKGTYQEEDELVLTESKSPMSNNSIDGFVSDQKSRKKKTFFPQMSTLLSRKAQT</sequence>
<evidence type="ECO:0000256" key="1">
    <source>
        <dbReference type="ARBA" id="ARBA00005485"/>
    </source>
</evidence>
<dbReference type="Pfam" id="PF05701">
    <property type="entry name" value="WEMBL"/>
    <property type="match status" value="1"/>
</dbReference>
<feature type="compositionally biased region" description="Basic and acidic residues" evidence="4">
    <location>
        <begin position="541"/>
        <end position="563"/>
    </location>
</feature>
<accession>A0A8J5SDN2</accession>
<feature type="region of interest" description="Disordered" evidence="4">
    <location>
        <begin position="541"/>
        <end position="568"/>
    </location>
</feature>
<comment type="caution">
    <text evidence="5">The sequence shown here is derived from an EMBL/GenBank/DDBJ whole genome shotgun (WGS) entry which is preliminary data.</text>
</comment>
<feature type="compositionally biased region" description="Polar residues" evidence="4">
    <location>
        <begin position="744"/>
        <end position="754"/>
    </location>
</feature>
<gene>
    <name evidence="5" type="ORF">GUJ93_ZPchr0003g17103</name>
</gene>
<dbReference type="GO" id="GO:0005829">
    <property type="term" value="C:cytosol"/>
    <property type="evidence" value="ECO:0007669"/>
    <property type="project" value="TreeGrafter"/>
</dbReference>
<feature type="compositionally biased region" description="Polar residues" evidence="4">
    <location>
        <begin position="56"/>
        <end position="71"/>
    </location>
</feature>
<organism evidence="5 6">
    <name type="scientific">Zizania palustris</name>
    <name type="common">Northern wild rice</name>
    <dbReference type="NCBI Taxonomy" id="103762"/>
    <lineage>
        <taxon>Eukaryota</taxon>
        <taxon>Viridiplantae</taxon>
        <taxon>Streptophyta</taxon>
        <taxon>Embryophyta</taxon>
        <taxon>Tracheophyta</taxon>
        <taxon>Spermatophyta</taxon>
        <taxon>Magnoliopsida</taxon>
        <taxon>Liliopsida</taxon>
        <taxon>Poales</taxon>
        <taxon>Poaceae</taxon>
        <taxon>BOP clade</taxon>
        <taxon>Oryzoideae</taxon>
        <taxon>Oryzeae</taxon>
        <taxon>Zizaniinae</taxon>
        <taxon>Zizania</taxon>
    </lineage>
</organism>
<evidence type="ECO:0000313" key="5">
    <source>
        <dbReference type="EMBL" id="KAG8063143.1"/>
    </source>
</evidence>
<feature type="region of interest" description="Disordered" evidence="4">
    <location>
        <begin position="653"/>
        <end position="672"/>
    </location>
</feature>
<comment type="similarity">
    <text evidence="1">Belongs to the WEB family.</text>
</comment>
<feature type="compositionally biased region" description="Polar residues" evidence="4">
    <location>
        <begin position="84"/>
        <end position="106"/>
    </location>
</feature>
<dbReference type="GO" id="GO:0009903">
    <property type="term" value="P:chloroplast avoidance movement"/>
    <property type="evidence" value="ECO:0007669"/>
    <property type="project" value="TreeGrafter"/>
</dbReference>
<feature type="region of interest" description="Disordered" evidence="4">
    <location>
        <begin position="1"/>
        <end position="142"/>
    </location>
</feature>
<proteinExistence type="inferred from homology"/>
<dbReference type="Proteomes" id="UP000729402">
    <property type="component" value="Unassembled WGS sequence"/>
</dbReference>